<accession>A0A182M1P1</accession>
<proteinExistence type="predicted"/>
<dbReference type="AlphaFoldDB" id="A0A182M1P1"/>
<dbReference type="EMBL" id="AXCM01005863">
    <property type="status" value="NOT_ANNOTATED_CDS"/>
    <property type="molecule type" value="Genomic_DNA"/>
</dbReference>
<reference evidence="3" key="1">
    <citation type="submission" date="2013-09" db="EMBL/GenBank/DDBJ databases">
        <title>The Genome Sequence of Anopheles culicifacies species A.</title>
        <authorList>
            <consortium name="The Broad Institute Genomics Platform"/>
            <person name="Neafsey D.E."/>
            <person name="Besansky N."/>
            <person name="Howell P."/>
            <person name="Walton C."/>
            <person name="Young S.K."/>
            <person name="Zeng Q."/>
            <person name="Gargeya S."/>
            <person name="Fitzgerald M."/>
            <person name="Haas B."/>
            <person name="Abouelleil A."/>
            <person name="Allen A.W."/>
            <person name="Alvarado L."/>
            <person name="Arachchi H.M."/>
            <person name="Berlin A.M."/>
            <person name="Chapman S.B."/>
            <person name="Gainer-Dewar J."/>
            <person name="Goldberg J."/>
            <person name="Griggs A."/>
            <person name="Gujja S."/>
            <person name="Hansen M."/>
            <person name="Howarth C."/>
            <person name="Imamovic A."/>
            <person name="Ireland A."/>
            <person name="Larimer J."/>
            <person name="McCowan C."/>
            <person name="Murphy C."/>
            <person name="Pearson M."/>
            <person name="Poon T.W."/>
            <person name="Priest M."/>
            <person name="Roberts A."/>
            <person name="Saif S."/>
            <person name="Shea T."/>
            <person name="Sisk P."/>
            <person name="Sykes S."/>
            <person name="Wortman J."/>
            <person name="Nusbaum C."/>
            <person name="Birren B."/>
        </authorList>
    </citation>
    <scope>NUCLEOTIDE SEQUENCE [LARGE SCALE GENOMIC DNA]</scope>
    <source>
        <strain evidence="3">A-37</strain>
    </source>
</reference>
<organism evidence="2 3">
    <name type="scientific">Anopheles culicifacies</name>
    <dbReference type="NCBI Taxonomy" id="139723"/>
    <lineage>
        <taxon>Eukaryota</taxon>
        <taxon>Metazoa</taxon>
        <taxon>Ecdysozoa</taxon>
        <taxon>Arthropoda</taxon>
        <taxon>Hexapoda</taxon>
        <taxon>Insecta</taxon>
        <taxon>Pterygota</taxon>
        <taxon>Neoptera</taxon>
        <taxon>Endopterygota</taxon>
        <taxon>Diptera</taxon>
        <taxon>Nematocera</taxon>
        <taxon>Culicoidea</taxon>
        <taxon>Culicidae</taxon>
        <taxon>Anophelinae</taxon>
        <taxon>Anopheles</taxon>
        <taxon>culicifacies species complex</taxon>
    </lineage>
</organism>
<evidence type="ECO:0000256" key="1">
    <source>
        <dbReference type="SAM" id="MobiDB-lite"/>
    </source>
</evidence>
<evidence type="ECO:0000313" key="2">
    <source>
        <dbReference type="EnsemblMetazoa" id="ACUA007254-PA"/>
    </source>
</evidence>
<feature type="region of interest" description="Disordered" evidence="1">
    <location>
        <begin position="138"/>
        <end position="157"/>
    </location>
</feature>
<reference evidence="2" key="2">
    <citation type="submission" date="2020-05" db="UniProtKB">
        <authorList>
            <consortium name="EnsemblMetazoa"/>
        </authorList>
    </citation>
    <scope>IDENTIFICATION</scope>
    <source>
        <strain evidence="2">A-37</strain>
    </source>
</reference>
<sequence>MNAGAAALAKLSKPKPAGSILQTVPAAAPPIVDPLPLCLDANGTYLCTSYNPRCYIIQKLTPTPVSCITYEVTPIAAPLVAQPTVLTAASNLPASSAAAAGPSIQTIGSVDELLTYNKTPLVTTVGGSGLELTTLAPDHSSSGSNNQHHHYTNEGNEEASATVAEAGSLISVVNRIEGNRSIGKSSNNHGQESGVNIKVKKEQINSSSRRAAIHAPTDTQAVSVCDTGSASAIRIIGGSELLSAAEVIRTDLDENVTKTSSDNDSNSFNHSGSAVSCANTIPEQQQHQISGGHRASNSVVTKVQRKVQTSGAAGSMTSSSGRVDGKCLHCSLFHYFTNVQYRMTRMVIGVSRIQ</sequence>
<dbReference type="EnsemblMetazoa" id="ACUA007254-RA">
    <property type="protein sequence ID" value="ACUA007254-PA"/>
    <property type="gene ID" value="ACUA007254"/>
</dbReference>
<evidence type="ECO:0000313" key="3">
    <source>
        <dbReference type="Proteomes" id="UP000075883"/>
    </source>
</evidence>
<dbReference type="VEuPathDB" id="VectorBase:ACUA007254"/>
<name>A0A182M1P1_9DIPT</name>
<protein>
    <submittedName>
        <fullName evidence="2">Uncharacterized protein</fullName>
    </submittedName>
</protein>
<keyword evidence="3" id="KW-1185">Reference proteome</keyword>
<dbReference type="Proteomes" id="UP000075883">
    <property type="component" value="Unassembled WGS sequence"/>
</dbReference>